<feature type="chain" id="PRO_5039924710" description="Calx-beta domain-containing protein" evidence="1">
    <location>
        <begin position="32"/>
        <end position="113"/>
    </location>
</feature>
<keyword evidence="1" id="KW-0732">Signal</keyword>
<evidence type="ECO:0000256" key="1">
    <source>
        <dbReference type="SAM" id="SignalP"/>
    </source>
</evidence>
<evidence type="ECO:0000313" key="2">
    <source>
        <dbReference type="EMBL" id="KAG7371429.1"/>
    </source>
</evidence>
<reference evidence="2" key="2">
    <citation type="submission" date="2021-04" db="EMBL/GenBank/DDBJ databases">
        <authorList>
            <person name="Podell S."/>
        </authorList>
    </citation>
    <scope>NUCLEOTIDE SEQUENCE</scope>
    <source>
        <strain evidence="2">Hildebrandi</strain>
    </source>
</reference>
<comment type="caution">
    <text evidence="2">The sequence shown here is derived from an EMBL/GenBank/DDBJ whole genome shotgun (WGS) entry which is preliminary data.</text>
</comment>
<proteinExistence type="predicted"/>
<sequence length="113" mass="12081">MKSSLSWTCCPLPLASSPFLLLVELLQQLWGVQNQDSNTVTISFDVSQAGATGNTGEDFHVYTEQYGGSQDNYTISAGLGAAVSTNADPLTVTFTNDIHVTDTTYCILVKVEG</sequence>
<dbReference type="EMBL" id="JAGRRH010000004">
    <property type="protein sequence ID" value="KAG7371429.1"/>
    <property type="molecule type" value="Genomic_DNA"/>
</dbReference>
<reference evidence="2" key="1">
    <citation type="journal article" date="2021" name="Sci. Rep.">
        <title>Diploid genomic architecture of Nitzschia inconspicua, an elite biomass production diatom.</title>
        <authorList>
            <person name="Oliver A."/>
            <person name="Podell S."/>
            <person name="Pinowska A."/>
            <person name="Traller J.C."/>
            <person name="Smith S.R."/>
            <person name="McClure R."/>
            <person name="Beliaev A."/>
            <person name="Bohutskyi P."/>
            <person name="Hill E.A."/>
            <person name="Rabines A."/>
            <person name="Zheng H."/>
            <person name="Allen L.Z."/>
            <person name="Kuo A."/>
            <person name="Grigoriev I.V."/>
            <person name="Allen A.E."/>
            <person name="Hazlebeck D."/>
            <person name="Allen E.E."/>
        </authorList>
    </citation>
    <scope>NUCLEOTIDE SEQUENCE</scope>
    <source>
        <strain evidence="2">Hildebrandi</strain>
    </source>
</reference>
<protein>
    <recommendedName>
        <fullName evidence="4">Calx-beta domain-containing protein</fullName>
    </recommendedName>
</protein>
<accession>A0A9K3Q7V7</accession>
<evidence type="ECO:0000313" key="3">
    <source>
        <dbReference type="Proteomes" id="UP000693970"/>
    </source>
</evidence>
<organism evidence="2 3">
    <name type="scientific">Nitzschia inconspicua</name>
    <dbReference type="NCBI Taxonomy" id="303405"/>
    <lineage>
        <taxon>Eukaryota</taxon>
        <taxon>Sar</taxon>
        <taxon>Stramenopiles</taxon>
        <taxon>Ochrophyta</taxon>
        <taxon>Bacillariophyta</taxon>
        <taxon>Bacillariophyceae</taxon>
        <taxon>Bacillariophycidae</taxon>
        <taxon>Bacillariales</taxon>
        <taxon>Bacillariaceae</taxon>
        <taxon>Nitzschia</taxon>
    </lineage>
</organism>
<evidence type="ECO:0008006" key="4">
    <source>
        <dbReference type="Google" id="ProtNLM"/>
    </source>
</evidence>
<keyword evidence="3" id="KW-1185">Reference proteome</keyword>
<dbReference type="AlphaFoldDB" id="A0A9K3Q7V7"/>
<feature type="signal peptide" evidence="1">
    <location>
        <begin position="1"/>
        <end position="31"/>
    </location>
</feature>
<gene>
    <name evidence="2" type="ORF">IV203_019999</name>
</gene>
<dbReference type="Proteomes" id="UP000693970">
    <property type="component" value="Unassembled WGS sequence"/>
</dbReference>
<name>A0A9K3Q7V7_9STRA</name>